<dbReference type="EMBL" id="JAVLVT010000001">
    <property type="protein sequence ID" value="MDS1269391.1"/>
    <property type="molecule type" value="Genomic_DNA"/>
</dbReference>
<sequence>MLGTVVGVVYVILYLYMFVLIGRLVLDIVQQWSRDWKPRGFMLVVAELVYTLTDPPLRFIRQFVKPVRLGSIPLDLSYTALFLIVLILMWIARALLW</sequence>
<keyword evidence="1" id="KW-1133">Transmembrane helix</keyword>
<keyword evidence="1" id="KW-0472">Membrane</keyword>
<dbReference type="RefSeq" id="WP_310910866.1">
    <property type="nucleotide sequence ID" value="NZ_JAVLVT010000001.1"/>
</dbReference>
<comment type="caution">
    <text evidence="2">The sequence shown here is derived from an EMBL/GenBank/DDBJ whole genome shotgun (WGS) entry which is preliminary data.</text>
</comment>
<organism evidence="2 3">
    <name type="scientific">Lipingzhangella rawalii</name>
    <dbReference type="NCBI Taxonomy" id="2055835"/>
    <lineage>
        <taxon>Bacteria</taxon>
        <taxon>Bacillati</taxon>
        <taxon>Actinomycetota</taxon>
        <taxon>Actinomycetes</taxon>
        <taxon>Streptosporangiales</taxon>
        <taxon>Nocardiopsidaceae</taxon>
        <taxon>Lipingzhangella</taxon>
    </lineage>
</organism>
<accession>A0ABU2H273</accession>
<keyword evidence="1" id="KW-0812">Transmembrane</keyword>
<protein>
    <submittedName>
        <fullName evidence="2">YggT family protein</fullName>
    </submittedName>
</protein>
<dbReference type="InterPro" id="IPR003425">
    <property type="entry name" value="CCB3/YggT"/>
</dbReference>
<reference evidence="3" key="1">
    <citation type="submission" date="2023-07" db="EMBL/GenBank/DDBJ databases">
        <title>Novel species in the genus Lipingzhangella isolated from Sambhar Salt Lake.</title>
        <authorList>
            <person name="Jiya N."/>
            <person name="Kajale S."/>
            <person name="Sharma A."/>
        </authorList>
    </citation>
    <scope>NUCLEOTIDE SEQUENCE [LARGE SCALE GENOMIC DNA]</scope>
    <source>
        <strain evidence="3">LS1_29</strain>
    </source>
</reference>
<evidence type="ECO:0000313" key="2">
    <source>
        <dbReference type="EMBL" id="MDS1269391.1"/>
    </source>
</evidence>
<keyword evidence="3" id="KW-1185">Reference proteome</keyword>
<evidence type="ECO:0000313" key="3">
    <source>
        <dbReference type="Proteomes" id="UP001250214"/>
    </source>
</evidence>
<feature type="transmembrane region" description="Helical" evidence="1">
    <location>
        <begin position="6"/>
        <end position="26"/>
    </location>
</feature>
<name>A0ABU2H273_9ACTN</name>
<evidence type="ECO:0000256" key="1">
    <source>
        <dbReference type="SAM" id="Phobius"/>
    </source>
</evidence>
<dbReference type="Pfam" id="PF02325">
    <property type="entry name" value="CCB3_YggT"/>
    <property type="match status" value="1"/>
</dbReference>
<dbReference type="Proteomes" id="UP001250214">
    <property type="component" value="Unassembled WGS sequence"/>
</dbReference>
<proteinExistence type="predicted"/>
<feature type="transmembrane region" description="Helical" evidence="1">
    <location>
        <begin position="77"/>
        <end position="96"/>
    </location>
</feature>
<gene>
    <name evidence="2" type="ORF">RIF23_03675</name>
</gene>